<reference evidence="2" key="1">
    <citation type="journal article" date="2014" name="Int. J. Syst. Evol. Microbiol.">
        <title>Complete genome sequence of Corynebacterium casei LMG S-19264T (=DSM 44701T), isolated from a smear-ripened cheese.</title>
        <authorList>
            <consortium name="US DOE Joint Genome Institute (JGI-PGF)"/>
            <person name="Walter F."/>
            <person name="Albersmeier A."/>
            <person name="Kalinowski J."/>
            <person name="Ruckert C."/>
        </authorList>
    </citation>
    <scope>NUCLEOTIDE SEQUENCE</scope>
    <source>
        <strain evidence="2">CGMCC 1.15095</strain>
    </source>
</reference>
<feature type="domain" description="SnoaL-like" evidence="1">
    <location>
        <begin position="11"/>
        <end position="111"/>
    </location>
</feature>
<proteinExistence type="predicted"/>
<evidence type="ECO:0000313" key="3">
    <source>
        <dbReference type="Proteomes" id="UP000608154"/>
    </source>
</evidence>
<reference evidence="2" key="2">
    <citation type="submission" date="2020-09" db="EMBL/GenBank/DDBJ databases">
        <authorList>
            <person name="Sun Q."/>
            <person name="Zhou Y."/>
        </authorList>
    </citation>
    <scope>NUCLEOTIDE SEQUENCE</scope>
    <source>
        <strain evidence="2">CGMCC 1.15095</strain>
    </source>
</reference>
<dbReference type="SUPFAM" id="SSF54427">
    <property type="entry name" value="NTF2-like"/>
    <property type="match status" value="1"/>
</dbReference>
<comment type="caution">
    <text evidence="2">The sequence shown here is derived from an EMBL/GenBank/DDBJ whole genome shotgun (WGS) entry which is preliminary data.</text>
</comment>
<dbReference type="InterPro" id="IPR037401">
    <property type="entry name" value="SnoaL-like"/>
</dbReference>
<organism evidence="2 3">
    <name type="scientific">Novosphingobium endophyticum</name>
    <dbReference type="NCBI Taxonomy" id="1955250"/>
    <lineage>
        <taxon>Bacteria</taxon>
        <taxon>Pseudomonadati</taxon>
        <taxon>Pseudomonadota</taxon>
        <taxon>Alphaproteobacteria</taxon>
        <taxon>Sphingomonadales</taxon>
        <taxon>Sphingomonadaceae</taxon>
        <taxon>Novosphingobium</taxon>
    </lineage>
</organism>
<dbReference type="Proteomes" id="UP000608154">
    <property type="component" value="Unassembled WGS sequence"/>
</dbReference>
<name>A0A916TTM0_9SPHN</name>
<protein>
    <submittedName>
        <fullName evidence="2">Steroid Delta-isomerase</fullName>
    </submittedName>
</protein>
<accession>A0A916TTM0</accession>
<dbReference type="InterPro" id="IPR032710">
    <property type="entry name" value="NTF2-like_dom_sf"/>
</dbReference>
<sequence length="128" mass="14113">MPTREQMVTAVEAYVEAFAREDVGSLLALFAEDAVVEDPVGSEPRQGRAQYEPFFIGTVGSGAKVTLDGPIRTGPAYAAFAFHVDLMWEGQPMRIDVVDVFHFDAEGKIRHMQAFFGEANFNPVNKDT</sequence>
<dbReference type="Pfam" id="PF12680">
    <property type="entry name" value="SnoaL_2"/>
    <property type="match status" value="1"/>
</dbReference>
<dbReference type="RefSeq" id="WP_188772085.1">
    <property type="nucleotide sequence ID" value="NZ_BMHK01000018.1"/>
</dbReference>
<evidence type="ECO:0000313" key="2">
    <source>
        <dbReference type="EMBL" id="GGC07062.1"/>
    </source>
</evidence>
<dbReference type="Gene3D" id="3.10.450.50">
    <property type="match status" value="1"/>
</dbReference>
<evidence type="ECO:0000259" key="1">
    <source>
        <dbReference type="Pfam" id="PF12680"/>
    </source>
</evidence>
<keyword evidence="3" id="KW-1185">Reference proteome</keyword>
<dbReference type="EMBL" id="BMHK01000018">
    <property type="protein sequence ID" value="GGC07062.1"/>
    <property type="molecule type" value="Genomic_DNA"/>
</dbReference>
<gene>
    <name evidence="2" type="ORF">GCM10011494_27150</name>
</gene>
<dbReference type="AlphaFoldDB" id="A0A916TTM0"/>